<sequence length="150" mass="16562">MCNFLQHLITGGVTSCIIDGFEGVEVDEQDTQHGSCLLGFVNMLSNFLEEQIPVGKRGQGVVVGHMVEFALRILQALALLLDPLSRSTLMIEEGFDQNQKEYHTKVGDDAWNGRGGMGTDQEHHAAEQIECIQDEADEEPYGGNLQDQQD</sequence>
<reference evidence="2" key="1">
    <citation type="submission" date="2019-08" db="EMBL/GenBank/DDBJ databases">
        <authorList>
            <person name="Kucharzyk K."/>
            <person name="Murdoch R.W."/>
            <person name="Higgins S."/>
            <person name="Loffler F."/>
        </authorList>
    </citation>
    <scope>NUCLEOTIDE SEQUENCE</scope>
</reference>
<accession>A0A645I237</accession>
<comment type="caution">
    <text evidence="2">The sequence shown here is derived from an EMBL/GenBank/DDBJ whole genome shotgun (WGS) entry which is preliminary data.</text>
</comment>
<name>A0A645I237_9ZZZZ</name>
<gene>
    <name evidence="2" type="ORF">SDC9_192044</name>
</gene>
<proteinExistence type="predicted"/>
<evidence type="ECO:0000313" key="2">
    <source>
        <dbReference type="EMBL" id="MPN44479.1"/>
    </source>
</evidence>
<dbReference type="AlphaFoldDB" id="A0A645I237"/>
<evidence type="ECO:0000256" key="1">
    <source>
        <dbReference type="SAM" id="MobiDB-lite"/>
    </source>
</evidence>
<dbReference type="EMBL" id="VSSQ01103622">
    <property type="protein sequence ID" value="MPN44479.1"/>
    <property type="molecule type" value="Genomic_DNA"/>
</dbReference>
<feature type="region of interest" description="Disordered" evidence="1">
    <location>
        <begin position="112"/>
        <end position="150"/>
    </location>
</feature>
<organism evidence="2">
    <name type="scientific">bioreactor metagenome</name>
    <dbReference type="NCBI Taxonomy" id="1076179"/>
    <lineage>
        <taxon>unclassified sequences</taxon>
        <taxon>metagenomes</taxon>
        <taxon>ecological metagenomes</taxon>
    </lineage>
</organism>
<protein>
    <submittedName>
        <fullName evidence="2">Uncharacterized protein</fullName>
    </submittedName>
</protein>